<sequence>MASLRLFLASFVSFYVVVPLTSAARHEGKSELIDVDASKVHGASELNLASVSNLSAREVGEAVLPVRPPQTTTTVTHKSWFDRMKSAMLSIIIGTLLVWFSIPCIWMNERRNAIMESLIKNGRAEYVTVEAEKVDPDLRGSLVHIPSAEARGVKPMQDERLKQVSCDRGCLRLRSTVEVFQWKEEAVRREQKDSVGGGETTVTNYSYTRRWLNCKQDSNCFHDRSYHNVLSVPGLEPGVREQTNPEVEYGSAFTLSEDLVDQLDDWQTETGSGLFSIQSVSIGDKAFHVGPDSCYYHPESRGPPQIGDMRVRIEYIPDGPATVLALQAEAESDSGGRDVFIPYRTVPRGLCGCSGPSSKELKALQIAEGRKTADELYDGDKCDLGPVAQLFCCCTCACNLVAYMFTAIAPPQIYHIFSGKVSVEECWSRVSGSNGMMKWGLRLVSWMMLFYGMYALFKPLEVMLDIVPFLGPYLGTGVAWMIWLVDYVSSSRLWSLFSSSLWPTYAFIRSQHSCISAPLLWLAAPCTTLAR</sequence>
<dbReference type="Pfam" id="PF07787">
    <property type="entry name" value="TMEM43"/>
    <property type="match status" value="1"/>
</dbReference>
<dbReference type="PANTHER" id="PTHR13416">
    <property type="match status" value="1"/>
</dbReference>
<keyword evidence="5 10" id="KW-0812">Transmembrane</keyword>
<dbReference type="InterPro" id="IPR012430">
    <property type="entry name" value="TMEM43_fam"/>
</dbReference>
<reference evidence="12" key="1">
    <citation type="submission" date="2023-10" db="EMBL/GenBank/DDBJ databases">
        <authorList>
            <person name="Chen Y."/>
            <person name="Shah S."/>
            <person name="Dougan E. K."/>
            <person name="Thang M."/>
            <person name="Chan C."/>
        </authorList>
    </citation>
    <scope>NUCLEOTIDE SEQUENCE [LARGE SCALE GENOMIC DNA]</scope>
</reference>
<keyword evidence="7 10" id="KW-1133">Transmembrane helix</keyword>
<evidence type="ECO:0000313" key="13">
    <source>
        <dbReference type="Proteomes" id="UP001189429"/>
    </source>
</evidence>
<name>A0ABN9SS42_9DINO</name>
<feature type="transmembrane region" description="Helical" evidence="10">
    <location>
        <begin position="469"/>
        <end position="488"/>
    </location>
</feature>
<comment type="similarity">
    <text evidence="4">Belongs to the TMEM43 family.</text>
</comment>
<feature type="signal peptide" evidence="11">
    <location>
        <begin position="1"/>
        <end position="23"/>
    </location>
</feature>
<comment type="subcellular location">
    <subcellularLocation>
        <location evidence="1">Endomembrane system</location>
        <topology evidence="1">Multi-pass membrane protein</topology>
    </subcellularLocation>
    <subcellularLocation>
        <location evidence="3">Endoplasmic reticulum membrane</location>
    </subcellularLocation>
    <subcellularLocation>
        <location evidence="2">Nucleus envelope</location>
    </subcellularLocation>
</comment>
<evidence type="ECO:0000313" key="12">
    <source>
        <dbReference type="EMBL" id="CAK0834811.1"/>
    </source>
</evidence>
<evidence type="ECO:0000256" key="2">
    <source>
        <dbReference type="ARBA" id="ARBA00004259"/>
    </source>
</evidence>
<keyword evidence="13" id="KW-1185">Reference proteome</keyword>
<gene>
    <name evidence="12" type="ORF">PCOR1329_LOCUS32114</name>
</gene>
<accession>A0ABN9SS42</accession>
<evidence type="ECO:0000256" key="9">
    <source>
        <dbReference type="ARBA" id="ARBA00023242"/>
    </source>
</evidence>
<evidence type="ECO:0008006" key="14">
    <source>
        <dbReference type="Google" id="ProtNLM"/>
    </source>
</evidence>
<organism evidence="12 13">
    <name type="scientific">Prorocentrum cordatum</name>
    <dbReference type="NCBI Taxonomy" id="2364126"/>
    <lineage>
        <taxon>Eukaryota</taxon>
        <taxon>Sar</taxon>
        <taxon>Alveolata</taxon>
        <taxon>Dinophyceae</taxon>
        <taxon>Prorocentrales</taxon>
        <taxon>Prorocentraceae</taxon>
        <taxon>Prorocentrum</taxon>
    </lineage>
</organism>
<keyword evidence="6" id="KW-0256">Endoplasmic reticulum</keyword>
<keyword evidence="8 10" id="KW-0472">Membrane</keyword>
<evidence type="ECO:0000256" key="7">
    <source>
        <dbReference type="ARBA" id="ARBA00022989"/>
    </source>
</evidence>
<evidence type="ECO:0000256" key="10">
    <source>
        <dbReference type="SAM" id="Phobius"/>
    </source>
</evidence>
<feature type="transmembrane region" description="Helical" evidence="10">
    <location>
        <begin position="87"/>
        <end position="106"/>
    </location>
</feature>
<evidence type="ECO:0000256" key="8">
    <source>
        <dbReference type="ARBA" id="ARBA00023136"/>
    </source>
</evidence>
<evidence type="ECO:0000256" key="1">
    <source>
        <dbReference type="ARBA" id="ARBA00004127"/>
    </source>
</evidence>
<keyword evidence="11" id="KW-0732">Signal</keyword>
<evidence type="ECO:0000256" key="6">
    <source>
        <dbReference type="ARBA" id="ARBA00022824"/>
    </source>
</evidence>
<proteinExistence type="inferred from homology"/>
<evidence type="ECO:0000256" key="5">
    <source>
        <dbReference type="ARBA" id="ARBA00022692"/>
    </source>
</evidence>
<protein>
    <recommendedName>
        <fullName evidence="14">Transmembrane protein</fullName>
    </recommendedName>
</protein>
<evidence type="ECO:0000256" key="3">
    <source>
        <dbReference type="ARBA" id="ARBA00004586"/>
    </source>
</evidence>
<evidence type="ECO:0000256" key="11">
    <source>
        <dbReference type="SAM" id="SignalP"/>
    </source>
</evidence>
<dbReference type="PANTHER" id="PTHR13416:SF2">
    <property type="entry name" value="TRANSMEMBRANE PROTEIN 43"/>
    <property type="match status" value="1"/>
</dbReference>
<dbReference type="EMBL" id="CAUYUJ010012891">
    <property type="protein sequence ID" value="CAK0834811.1"/>
    <property type="molecule type" value="Genomic_DNA"/>
</dbReference>
<comment type="caution">
    <text evidence="12">The sequence shown here is derived from an EMBL/GenBank/DDBJ whole genome shotgun (WGS) entry which is preliminary data.</text>
</comment>
<feature type="chain" id="PRO_5046020302" description="Transmembrane protein" evidence="11">
    <location>
        <begin position="24"/>
        <end position="531"/>
    </location>
</feature>
<evidence type="ECO:0000256" key="4">
    <source>
        <dbReference type="ARBA" id="ARBA00006627"/>
    </source>
</evidence>
<dbReference type="Proteomes" id="UP001189429">
    <property type="component" value="Unassembled WGS sequence"/>
</dbReference>
<feature type="transmembrane region" description="Helical" evidence="10">
    <location>
        <begin position="439"/>
        <end position="457"/>
    </location>
</feature>
<keyword evidence="9" id="KW-0539">Nucleus</keyword>